<dbReference type="SUPFAM" id="SSF52833">
    <property type="entry name" value="Thioredoxin-like"/>
    <property type="match status" value="1"/>
</dbReference>
<dbReference type="InterPro" id="IPR036249">
    <property type="entry name" value="Thioredoxin-like_sf"/>
</dbReference>
<gene>
    <name evidence="6" type="ORF">UFOPK1852_00466</name>
</gene>
<dbReference type="PANTHER" id="PTHR42852">
    <property type="entry name" value="THIOL:DISULFIDE INTERCHANGE PROTEIN DSBE"/>
    <property type="match status" value="1"/>
</dbReference>
<evidence type="ECO:0000256" key="3">
    <source>
        <dbReference type="ARBA" id="ARBA00023157"/>
    </source>
</evidence>
<evidence type="ECO:0000313" key="6">
    <source>
        <dbReference type="EMBL" id="CAB4607108.1"/>
    </source>
</evidence>
<dbReference type="GO" id="GO:0030313">
    <property type="term" value="C:cell envelope"/>
    <property type="evidence" value="ECO:0007669"/>
    <property type="project" value="UniProtKB-SubCell"/>
</dbReference>
<dbReference type="GO" id="GO:0016209">
    <property type="term" value="F:antioxidant activity"/>
    <property type="evidence" value="ECO:0007669"/>
    <property type="project" value="InterPro"/>
</dbReference>
<accession>A0A6J6HEF6</accession>
<feature type="domain" description="Thioredoxin" evidence="5">
    <location>
        <begin position="36"/>
        <end position="174"/>
    </location>
</feature>
<keyword evidence="4" id="KW-0676">Redox-active center</keyword>
<evidence type="ECO:0000256" key="4">
    <source>
        <dbReference type="ARBA" id="ARBA00023284"/>
    </source>
</evidence>
<dbReference type="GO" id="GO:0017004">
    <property type="term" value="P:cytochrome complex assembly"/>
    <property type="evidence" value="ECO:0007669"/>
    <property type="project" value="UniProtKB-KW"/>
</dbReference>
<keyword evidence="2" id="KW-0201">Cytochrome c-type biogenesis</keyword>
<dbReference type="PROSITE" id="PS51257">
    <property type="entry name" value="PROKAR_LIPOPROTEIN"/>
    <property type="match status" value="1"/>
</dbReference>
<dbReference type="GO" id="GO:0016491">
    <property type="term" value="F:oxidoreductase activity"/>
    <property type="evidence" value="ECO:0007669"/>
    <property type="project" value="InterPro"/>
</dbReference>
<sequence>MKKVLIFLLALSLTGCASIAKPMTSKGEVVSCSDVKHVAVKSGDTLLNCLTGPEKISVESLRGPLIVNVWGSWCAPCADEIPLFVEFHHHVNGKVKLLGIAVEEAKAQDAKDFIIANGMTWPNLYDAKGVTRSSFGMGVPVTWFIDQQGTVVYKHVGVIKSTDELIDLTKKYLKVEI</sequence>
<dbReference type="InterPro" id="IPR000866">
    <property type="entry name" value="AhpC/TSA"/>
</dbReference>
<evidence type="ECO:0000256" key="2">
    <source>
        <dbReference type="ARBA" id="ARBA00022748"/>
    </source>
</evidence>
<name>A0A6J6HEF6_9ZZZZ</name>
<organism evidence="6">
    <name type="scientific">freshwater metagenome</name>
    <dbReference type="NCBI Taxonomy" id="449393"/>
    <lineage>
        <taxon>unclassified sequences</taxon>
        <taxon>metagenomes</taxon>
        <taxon>ecological metagenomes</taxon>
    </lineage>
</organism>
<reference evidence="6" key="1">
    <citation type="submission" date="2020-05" db="EMBL/GenBank/DDBJ databases">
        <authorList>
            <person name="Chiriac C."/>
            <person name="Salcher M."/>
            <person name="Ghai R."/>
            <person name="Kavagutti S V."/>
        </authorList>
    </citation>
    <scope>NUCLEOTIDE SEQUENCE</scope>
</reference>
<evidence type="ECO:0000259" key="5">
    <source>
        <dbReference type="PROSITE" id="PS51352"/>
    </source>
</evidence>
<dbReference type="PROSITE" id="PS51352">
    <property type="entry name" value="THIOREDOXIN_2"/>
    <property type="match status" value="1"/>
</dbReference>
<dbReference type="PROSITE" id="PS00194">
    <property type="entry name" value="THIOREDOXIN_1"/>
    <property type="match status" value="1"/>
</dbReference>
<dbReference type="InterPro" id="IPR050553">
    <property type="entry name" value="Thioredoxin_ResA/DsbE_sf"/>
</dbReference>
<dbReference type="InterPro" id="IPR013766">
    <property type="entry name" value="Thioredoxin_domain"/>
</dbReference>
<protein>
    <submittedName>
        <fullName evidence="6">Unannotated protein</fullName>
    </submittedName>
</protein>
<evidence type="ECO:0000256" key="1">
    <source>
        <dbReference type="ARBA" id="ARBA00004196"/>
    </source>
</evidence>
<dbReference type="InterPro" id="IPR017937">
    <property type="entry name" value="Thioredoxin_CS"/>
</dbReference>
<keyword evidence="3" id="KW-1015">Disulfide bond</keyword>
<dbReference type="AlphaFoldDB" id="A0A6J6HEF6"/>
<proteinExistence type="predicted"/>
<comment type="subcellular location">
    <subcellularLocation>
        <location evidence="1">Cell envelope</location>
    </subcellularLocation>
</comment>
<dbReference type="Pfam" id="PF00578">
    <property type="entry name" value="AhpC-TSA"/>
    <property type="match status" value="1"/>
</dbReference>
<dbReference type="Gene3D" id="3.40.30.10">
    <property type="entry name" value="Glutaredoxin"/>
    <property type="match status" value="1"/>
</dbReference>
<dbReference type="CDD" id="cd02966">
    <property type="entry name" value="TlpA_like_family"/>
    <property type="match status" value="1"/>
</dbReference>
<dbReference type="PANTHER" id="PTHR42852:SF6">
    <property type="entry name" value="THIOL:DISULFIDE INTERCHANGE PROTEIN DSBE"/>
    <property type="match status" value="1"/>
</dbReference>
<dbReference type="EMBL" id="CAEZUS010000053">
    <property type="protein sequence ID" value="CAB4607108.1"/>
    <property type="molecule type" value="Genomic_DNA"/>
</dbReference>